<dbReference type="OrthoDB" id="9800666at2"/>
<dbReference type="PROSITE" id="PS51257">
    <property type="entry name" value="PROKAR_LIPOPROTEIN"/>
    <property type="match status" value="1"/>
</dbReference>
<dbReference type="PANTHER" id="PTHR10900:SF77">
    <property type="entry name" value="FI19380P1"/>
    <property type="match status" value="1"/>
</dbReference>
<evidence type="ECO:0000313" key="4">
    <source>
        <dbReference type="Proteomes" id="UP000321578"/>
    </source>
</evidence>
<dbReference type="Pfam" id="PF02469">
    <property type="entry name" value="Fasciclin"/>
    <property type="match status" value="1"/>
</dbReference>
<dbReference type="AlphaFoldDB" id="A0A5C6ZIH7"/>
<gene>
    <name evidence="3" type="ORF">ESY86_09215</name>
</gene>
<evidence type="ECO:0000256" key="1">
    <source>
        <dbReference type="SAM" id="MobiDB-lite"/>
    </source>
</evidence>
<dbReference type="FunFam" id="2.30.180.10:FF:000014">
    <property type="entry name" value="Stabilin 1"/>
    <property type="match status" value="1"/>
</dbReference>
<dbReference type="EMBL" id="VORO01000008">
    <property type="protein sequence ID" value="TXD89304.1"/>
    <property type="molecule type" value="Genomic_DNA"/>
</dbReference>
<name>A0A5C6ZIH7_9FLAO</name>
<keyword evidence="4" id="KW-1185">Reference proteome</keyword>
<dbReference type="SUPFAM" id="SSF82153">
    <property type="entry name" value="FAS1 domain"/>
    <property type="match status" value="1"/>
</dbReference>
<evidence type="ECO:0000313" key="3">
    <source>
        <dbReference type="EMBL" id="TXD89304.1"/>
    </source>
</evidence>
<dbReference type="PROSITE" id="PS50213">
    <property type="entry name" value="FAS1"/>
    <property type="match status" value="1"/>
</dbReference>
<dbReference type="Proteomes" id="UP000321578">
    <property type="component" value="Unassembled WGS sequence"/>
</dbReference>
<reference evidence="3 4" key="1">
    <citation type="submission" date="2019-08" db="EMBL/GenBank/DDBJ databases">
        <title>Genomes of Subsaximicrobium wynnwilliamsii strains.</title>
        <authorList>
            <person name="Bowman J.P."/>
        </authorList>
    </citation>
    <scope>NUCLEOTIDE SEQUENCE [LARGE SCALE GENOMIC DNA]</scope>
    <source>
        <strain evidence="3 4">2-80-2</strain>
    </source>
</reference>
<organism evidence="3 4">
    <name type="scientific">Subsaximicrobium wynnwilliamsii</name>
    <dbReference type="NCBI Taxonomy" id="291179"/>
    <lineage>
        <taxon>Bacteria</taxon>
        <taxon>Pseudomonadati</taxon>
        <taxon>Bacteroidota</taxon>
        <taxon>Flavobacteriia</taxon>
        <taxon>Flavobacteriales</taxon>
        <taxon>Flavobacteriaceae</taxon>
        <taxon>Subsaximicrobium</taxon>
    </lineage>
</organism>
<dbReference type="SMART" id="SM00554">
    <property type="entry name" value="FAS1"/>
    <property type="match status" value="1"/>
</dbReference>
<protein>
    <submittedName>
        <fullName evidence="3">Fasciclin domain-containing protein</fullName>
    </submittedName>
</protein>
<accession>A0A5C6ZIH7</accession>
<evidence type="ECO:0000259" key="2">
    <source>
        <dbReference type="PROSITE" id="PS50213"/>
    </source>
</evidence>
<sequence length="206" mass="21834">MKRIFTSVMCLTLVFMTACKDGKAEEEAAAKMEQEKMDQENADNETAMQEEAMREAQENSIASKAMATESLSTLVAAVKAADLATMLSEPGDYTVFAPNNAAFDKLPAGTVETLLKPENKEQLKGILTYHVVPSKVDANTLIAAINDSDGKYVVKTANGGELTATLSGESVILTDASGNKSTIIATDVQASNGVVHIIDTVVMPKA</sequence>
<dbReference type="InterPro" id="IPR000782">
    <property type="entry name" value="FAS1_domain"/>
</dbReference>
<feature type="compositionally biased region" description="Basic and acidic residues" evidence="1">
    <location>
        <begin position="29"/>
        <end position="39"/>
    </location>
</feature>
<proteinExistence type="predicted"/>
<feature type="region of interest" description="Disordered" evidence="1">
    <location>
        <begin position="29"/>
        <end position="61"/>
    </location>
</feature>
<dbReference type="PANTHER" id="PTHR10900">
    <property type="entry name" value="PERIOSTIN-RELATED"/>
    <property type="match status" value="1"/>
</dbReference>
<dbReference type="GO" id="GO:0005615">
    <property type="term" value="C:extracellular space"/>
    <property type="evidence" value="ECO:0007669"/>
    <property type="project" value="TreeGrafter"/>
</dbReference>
<feature type="domain" description="FAS1" evidence="2">
    <location>
        <begin position="58"/>
        <end position="202"/>
    </location>
</feature>
<dbReference type="Gene3D" id="2.30.180.10">
    <property type="entry name" value="FAS1 domain"/>
    <property type="match status" value="1"/>
</dbReference>
<comment type="caution">
    <text evidence="3">The sequence shown here is derived from an EMBL/GenBank/DDBJ whole genome shotgun (WGS) entry which is preliminary data.</text>
</comment>
<dbReference type="InterPro" id="IPR036378">
    <property type="entry name" value="FAS1_dom_sf"/>
</dbReference>
<dbReference type="InterPro" id="IPR050904">
    <property type="entry name" value="Adhesion/Biosynth-related"/>
</dbReference>